<dbReference type="SUPFAM" id="SSF81324">
    <property type="entry name" value="Voltage-gated potassium channels"/>
    <property type="match status" value="1"/>
</dbReference>
<feature type="transmembrane region" description="Helical" evidence="8">
    <location>
        <begin position="180"/>
        <end position="204"/>
    </location>
</feature>
<keyword evidence="4 8" id="KW-1133">Transmembrane helix</keyword>
<sequence length="251" mass="28230">MESEDRLRRWEQVTAYPLTVLSVLFIGVYAWPILDPGMHPAWRHACEAVDAAIWALFCVEYLVRLRLARQKSWFVRSHWFDLAVLVLPVLRPLRALRLLNAFRVMHRHAAHWTRGRLAVYVISATILIVLVAALAVLEAERGHPDSNIQSYPSALWWAVCTITTVGYGDLYPETLEGRMVAVALMIGGLGLIGFTTGSLASWIVDRISDTERPAGMATRADIALLLREVRKLQAEVADLKSRSPAPQDPER</sequence>
<feature type="transmembrane region" description="Helical" evidence="8">
    <location>
        <begin position="12"/>
        <end position="31"/>
    </location>
</feature>
<dbReference type="PANTHER" id="PTHR11537">
    <property type="entry name" value="VOLTAGE-GATED POTASSIUM CHANNEL"/>
    <property type="match status" value="1"/>
</dbReference>
<dbReference type="Gene3D" id="1.20.120.350">
    <property type="entry name" value="Voltage-gated potassium channels. Chain C"/>
    <property type="match status" value="1"/>
</dbReference>
<dbReference type="PANTHER" id="PTHR11537:SF254">
    <property type="entry name" value="POTASSIUM VOLTAGE-GATED CHANNEL PROTEIN SHAB"/>
    <property type="match status" value="1"/>
</dbReference>
<keyword evidence="7 10" id="KW-0407">Ion channel</keyword>
<comment type="subcellular location">
    <subcellularLocation>
        <location evidence="1">Membrane</location>
        <topology evidence="1">Multi-pass membrane protein</topology>
    </subcellularLocation>
</comment>
<dbReference type="EMBL" id="JBIAZU010000007">
    <property type="protein sequence ID" value="MFF5295341.1"/>
    <property type="molecule type" value="Genomic_DNA"/>
</dbReference>
<keyword evidence="3 8" id="KW-0812">Transmembrane</keyword>
<evidence type="ECO:0000256" key="8">
    <source>
        <dbReference type="SAM" id="Phobius"/>
    </source>
</evidence>
<keyword evidence="2" id="KW-0813">Transport</keyword>
<dbReference type="InterPro" id="IPR028325">
    <property type="entry name" value="VG_K_chnl"/>
</dbReference>
<evidence type="ECO:0000313" key="11">
    <source>
        <dbReference type="Proteomes" id="UP001602245"/>
    </source>
</evidence>
<feature type="domain" description="Potassium channel" evidence="9">
    <location>
        <begin position="126"/>
        <end position="204"/>
    </location>
</feature>
<dbReference type="InterPro" id="IPR013099">
    <property type="entry name" value="K_chnl_dom"/>
</dbReference>
<feature type="transmembrane region" description="Helical" evidence="8">
    <location>
        <begin position="51"/>
        <end position="67"/>
    </location>
</feature>
<keyword evidence="5" id="KW-0406">Ion transport</keyword>
<evidence type="ECO:0000256" key="1">
    <source>
        <dbReference type="ARBA" id="ARBA00004141"/>
    </source>
</evidence>
<dbReference type="InterPro" id="IPR027359">
    <property type="entry name" value="Volt_channel_dom_sf"/>
</dbReference>
<keyword evidence="6 8" id="KW-0472">Membrane</keyword>
<organism evidence="10 11">
    <name type="scientific">Paractinoplanes globisporus</name>
    <dbReference type="NCBI Taxonomy" id="113565"/>
    <lineage>
        <taxon>Bacteria</taxon>
        <taxon>Bacillati</taxon>
        <taxon>Actinomycetota</taxon>
        <taxon>Actinomycetes</taxon>
        <taxon>Micromonosporales</taxon>
        <taxon>Micromonosporaceae</taxon>
        <taxon>Paractinoplanes</taxon>
    </lineage>
</organism>
<keyword evidence="11" id="KW-1185">Reference proteome</keyword>
<feature type="transmembrane region" description="Helical" evidence="8">
    <location>
        <begin position="117"/>
        <end position="137"/>
    </location>
</feature>
<evidence type="ECO:0000256" key="6">
    <source>
        <dbReference type="ARBA" id="ARBA00023136"/>
    </source>
</evidence>
<dbReference type="Proteomes" id="UP001602245">
    <property type="component" value="Unassembled WGS sequence"/>
</dbReference>
<comment type="caution">
    <text evidence="10">The sequence shown here is derived from an EMBL/GenBank/DDBJ whole genome shotgun (WGS) entry which is preliminary data.</text>
</comment>
<reference evidence="10 11" key="1">
    <citation type="submission" date="2024-10" db="EMBL/GenBank/DDBJ databases">
        <title>The Natural Products Discovery Center: Release of the First 8490 Sequenced Strains for Exploring Actinobacteria Biosynthetic Diversity.</title>
        <authorList>
            <person name="Kalkreuter E."/>
            <person name="Kautsar S.A."/>
            <person name="Yang D."/>
            <person name="Bader C.D."/>
            <person name="Teijaro C.N."/>
            <person name="Fluegel L."/>
            <person name="Davis C.M."/>
            <person name="Simpson J.R."/>
            <person name="Lauterbach L."/>
            <person name="Steele A.D."/>
            <person name="Gui C."/>
            <person name="Meng S."/>
            <person name="Li G."/>
            <person name="Viehrig K."/>
            <person name="Ye F."/>
            <person name="Su P."/>
            <person name="Kiefer A.F."/>
            <person name="Nichols A."/>
            <person name="Cepeda A.J."/>
            <person name="Yan W."/>
            <person name="Fan B."/>
            <person name="Jiang Y."/>
            <person name="Adhikari A."/>
            <person name="Zheng C.-J."/>
            <person name="Schuster L."/>
            <person name="Cowan T.M."/>
            <person name="Smanski M.J."/>
            <person name="Chevrette M.G."/>
            <person name="De Carvalho L.P.S."/>
            <person name="Shen B."/>
        </authorList>
    </citation>
    <scope>NUCLEOTIDE SEQUENCE [LARGE SCALE GENOMIC DNA]</scope>
    <source>
        <strain evidence="10 11">NPDC000087</strain>
    </source>
</reference>
<evidence type="ECO:0000259" key="9">
    <source>
        <dbReference type="Pfam" id="PF07885"/>
    </source>
</evidence>
<evidence type="ECO:0000256" key="3">
    <source>
        <dbReference type="ARBA" id="ARBA00022692"/>
    </source>
</evidence>
<name>A0ABW6WR58_9ACTN</name>
<dbReference type="Gene3D" id="1.10.287.70">
    <property type="match status" value="1"/>
</dbReference>
<evidence type="ECO:0000256" key="5">
    <source>
        <dbReference type="ARBA" id="ARBA00023065"/>
    </source>
</evidence>
<gene>
    <name evidence="10" type="ORF">ACFY35_38395</name>
</gene>
<accession>A0ABW6WR58</accession>
<evidence type="ECO:0000313" key="10">
    <source>
        <dbReference type="EMBL" id="MFF5295341.1"/>
    </source>
</evidence>
<evidence type="ECO:0000256" key="7">
    <source>
        <dbReference type="ARBA" id="ARBA00023303"/>
    </source>
</evidence>
<dbReference type="Gene3D" id="1.20.5.110">
    <property type="match status" value="1"/>
</dbReference>
<evidence type="ECO:0000256" key="2">
    <source>
        <dbReference type="ARBA" id="ARBA00022448"/>
    </source>
</evidence>
<evidence type="ECO:0000256" key="4">
    <source>
        <dbReference type="ARBA" id="ARBA00022989"/>
    </source>
</evidence>
<dbReference type="GO" id="GO:0034220">
    <property type="term" value="P:monoatomic ion transmembrane transport"/>
    <property type="evidence" value="ECO:0007669"/>
    <property type="project" value="UniProtKB-KW"/>
</dbReference>
<proteinExistence type="predicted"/>
<protein>
    <submittedName>
        <fullName evidence="10">Potassium channel family protein</fullName>
    </submittedName>
</protein>
<dbReference type="Pfam" id="PF07885">
    <property type="entry name" value="Ion_trans_2"/>
    <property type="match status" value="1"/>
</dbReference>
<dbReference type="RefSeq" id="WP_020515274.1">
    <property type="nucleotide sequence ID" value="NZ_JBIAZU010000007.1"/>
</dbReference>